<sequence length="79" mass="8205">MCRVSFGVAVILMSVATSMSRKQGYGEGWLEGECYIVKGGVFISSGLLSLAALLALLGAAAIVILTNPVDQVLKGHAHN</sequence>
<dbReference type="InterPro" id="IPR009606">
    <property type="entry name" value="DEAL/Modifying_wall_lignin1/2"/>
</dbReference>
<evidence type="ECO:0000313" key="2">
    <source>
        <dbReference type="EMBL" id="KAE8661919.1"/>
    </source>
</evidence>
<keyword evidence="1" id="KW-0472">Membrane</keyword>
<reference evidence="2" key="1">
    <citation type="submission" date="2019-09" db="EMBL/GenBank/DDBJ databases">
        <title>Draft genome information of white flower Hibiscus syriacus.</title>
        <authorList>
            <person name="Kim Y.-M."/>
        </authorList>
    </citation>
    <scope>NUCLEOTIDE SEQUENCE [LARGE SCALE GENOMIC DNA]</scope>
    <source>
        <strain evidence="2">YM2019G1</strain>
    </source>
</reference>
<comment type="caution">
    <text evidence="2">The sequence shown here is derived from an EMBL/GenBank/DDBJ whole genome shotgun (WGS) entry which is preliminary data.</text>
</comment>
<evidence type="ECO:0000256" key="1">
    <source>
        <dbReference type="SAM" id="Phobius"/>
    </source>
</evidence>
<name>A0A6A2XU87_HIBSY</name>
<keyword evidence="3" id="KW-1185">Reference proteome</keyword>
<dbReference type="AlphaFoldDB" id="A0A6A2XU87"/>
<gene>
    <name evidence="2" type="ORF">F3Y22_tig00113722pilonHSYRG00333</name>
</gene>
<dbReference type="Pfam" id="PF06749">
    <property type="entry name" value="DUF1218"/>
    <property type="match status" value="1"/>
</dbReference>
<dbReference type="Proteomes" id="UP000436088">
    <property type="component" value="Unassembled WGS sequence"/>
</dbReference>
<keyword evidence="1" id="KW-1133">Transmembrane helix</keyword>
<keyword evidence="1" id="KW-0812">Transmembrane</keyword>
<evidence type="ECO:0000313" key="3">
    <source>
        <dbReference type="Proteomes" id="UP000436088"/>
    </source>
</evidence>
<proteinExistence type="predicted"/>
<protein>
    <submittedName>
        <fullName evidence="2">Decapping 5-like protein-like</fullName>
    </submittedName>
</protein>
<organism evidence="2 3">
    <name type="scientific">Hibiscus syriacus</name>
    <name type="common">Rose of Sharon</name>
    <dbReference type="NCBI Taxonomy" id="106335"/>
    <lineage>
        <taxon>Eukaryota</taxon>
        <taxon>Viridiplantae</taxon>
        <taxon>Streptophyta</taxon>
        <taxon>Embryophyta</taxon>
        <taxon>Tracheophyta</taxon>
        <taxon>Spermatophyta</taxon>
        <taxon>Magnoliopsida</taxon>
        <taxon>eudicotyledons</taxon>
        <taxon>Gunneridae</taxon>
        <taxon>Pentapetalae</taxon>
        <taxon>rosids</taxon>
        <taxon>malvids</taxon>
        <taxon>Malvales</taxon>
        <taxon>Malvaceae</taxon>
        <taxon>Malvoideae</taxon>
        <taxon>Hibiscus</taxon>
    </lineage>
</organism>
<dbReference type="EMBL" id="VEPZ02001718">
    <property type="protein sequence ID" value="KAE8661919.1"/>
    <property type="molecule type" value="Genomic_DNA"/>
</dbReference>
<feature type="transmembrane region" description="Helical" evidence="1">
    <location>
        <begin position="36"/>
        <end position="65"/>
    </location>
</feature>
<accession>A0A6A2XU87</accession>